<evidence type="ECO:0000313" key="9">
    <source>
        <dbReference type="Proteomes" id="UP000325466"/>
    </source>
</evidence>
<sequence length="348" mass="37467">MIVRRIARPMLASVFVAGGIDALRDSSTKAAAAQPGLDRAVGMLPDTVTQKLPDSVSEKLTNDPETLVRINAAVQIGAGALLAVGKAPRLAALALATTLVPTTVAGHDFWNVEDAEARAIQRTQFLKNVSLLGGLIITAVDTEGKPSLGWRGRRAARRAQEAVAGVLPHQDDGAGEAVTESLHKVAERVRVLSEEAAEVAGTARERGSHLLGVARERGPELAEVARERGTHLLDVARERGPELADVARERGTELLDVARERGPELADVARERGTELLDVARERGPELAEVARERSSLLWGTARERGPELAKVARERALTAEERSLLLAQQARHRAEEALTRARLQLQR</sequence>
<dbReference type="GeneID" id="83621630"/>
<evidence type="ECO:0000256" key="6">
    <source>
        <dbReference type="ARBA" id="ARBA00023136"/>
    </source>
</evidence>
<gene>
    <name evidence="8" type="ORF">OCS65_14395</name>
    <name evidence="7" type="ORF">RAJCM14343_1583</name>
</gene>
<dbReference type="Proteomes" id="UP000325466">
    <property type="component" value="Unassembled WGS sequence"/>
</dbReference>
<dbReference type="InterPro" id="IPR032808">
    <property type="entry name" value="DoxX"/>
</dbReference>
<dbReference type="KEGG" id="rav:AAT18_14595"/>
<evidence type="ECO:0000313" key="8">
    <source>
        <dbReference type="EMBL" id="UYF91738.1"/>
    </source>
</evidence>
<evidence type="ECO:0000256" key="4">
    <source>
        <dbReference type="ARBA" id="ARBA00022692"/>
    </source>
</evidence>
<reference evidence="7" key="2">
    <citation type="submission" date="2019-10" db="EMBL/GenBank/DDBJ databases">
        <title>Draft genome sequence of Rhodococcus aetherivorans JCM 14343.</title>
        <authorList>
            <person name="Inoue D."/>
            <person name="Nakazawa M."/>
            <person name="Yamamoto N."/>
            <person name="Sei K."/>
            <person name="Ike M."/>
        </authorList>
    </citation>
    <scope>NUCLEOTIDE SEQUENCE</scope>
    <source>
        <strain evidence="7">JCM 14343</strain>
    </source>
</reference>
<dbReference type="GO" id="GO:0005886">
    <property type="term" value="C:plasma membrane"/>
    <property type="evidence" value="ECO:0007669"/>
    <property type="project" value="UniProtKB-SubCell"/>
</dbReference>
<keyword evidence="9" id="KW-1185">Reference proteome</keyword>
<evidence type="ECO:0000256" key="1">
    <source>
        <dbReference type="ARBA" id="ARBA00004651"/>
    </source>
</evidence>
<proteinExistence type="inferred from homology"/>
<dbReference type="EMBL" id="CP106982">
    <property type="protein sequence ID" value="UYF91738.1"/>
    <property type="molecule type" value="Genomic_DNA"/>
</dbReference>
<dbReference type="RefSeq" id="WP_029543972.1">
    <property type="nucleotide sequence ID" value="NZ_BAAAYP010000003.1"/>
</dbReference>
<reference evidence="7 9" key="1">
    <citation type="journal article" date="2018" name="Biodegradation">
        <title>1,4-Dioxane degradation characteristics of Rhodococcus aetherivorans JCM 14343.</title>
        <authorList>
            <person name="Inoue D."/>
            <person name="Tsunoda T."/>
            <person name="Yamamoto N."/>
            <person name="Ike M."/>
            <person name="Sei K."/>
        </authorList>
    </citation>
    <scope>NUCLEOTIDE SEQUENCE [LARGE SCALE GENOMIC DNA]</scope>
    <source>
        <strain evidence="7 9">JCM 14343</strain>
    </source>
</reference>
<name>A0A059MQG5_9NOCA</name>
<dbReference type="EMBL" id="BLAH01000060">
    <property type="protein sequence ID" value="GES36332.1"/>
    <property type="molecule type" value="Genomic_DNA"/>
</dbReference>
<accession>A0A059MQG5</accession>
<reference evidence="8" key="3">
    <citation type="submission" date="2022-09" db="EMBL/GenBank/DDBJ databases">
        <title>The genome sequence of Rhodococcus aetherivorans N1.</title>
        <authorList>
            <person name="Jiang W."/>
        </authorList>
    </citation>
    <scope>NUCLEOTIDE SEQUENCE</scope>
    <source>
        <strain evidence="8">N1</strain>
    </source>
</reference>
<evidence type="ECO:0000313" key="10">
    <source>
        <dbReference type="Proteomes" id="UP001163947"/>
    </source>
</evidence>
<evidence type="ECO:0000256" key="3">
    <source>
        <dbReference type="ARBA" id="ARBA00022475"/>
    </source>
</evidence>
<keyword evidence="5" id="KW-1133">Transmembrane helix</keyword>
<keyword evidence="3" id="KW-1003">Cell membrane</keyword>
<accession>A0A0F6VJA5</accession>
<comment type="similarity">
    <text evidence="2">Belongs to the DoxX family.</text>
</comment>
<keyword evidence="4" id="KW-0812">Transmembrane</keyword>
<dbReference type="Pfam" id="PF07681">
    <property type="entry name" value="DoxX"/>
    <property type="match status" value="1"/>
</dbReference>
<evidence type="ECO:0000256" key="5">
    <source>
        <dbReference type="ARBA" id="ARBA00022989"/>
    </source>
</evidence>
<dbReference type="PANTHER" id="PTHR33452:SF1">
    <property type="entry name" value="INNER MEMBRANE PROTEIN YPHA-RELATED"/>
    <property type="match status" value="1"/>
</dbReference>
<dbReference type="InterPro" id="IPR051907">
    <property type="entry name" value="DoxX-like_oxidoreductase"/>
</dbReference>
<dbReference type="Proteomes" id="UP001163947">
    <property type="component" value="Chromosome"/>
</dbReference>
<comment type="subcellular location">
    <subcellularLocation>
        <location evidence="1">Cell membrane</location>
        <topology evidence="1">Multi-pass membrane protein</topology>
    </subcellularLocation>
</comment>
<dbReference type="AlphaFoldDB" id="A0A059MQG5"/>
<evidence type="ECO:0000313" key="7">
    <source>
        <dbReference type="EMBL" id="GES36332.1"/>
    </source>
</evidence>
<organism evidence="8 10">
    <name type="scientific">Rhodococcus aetherivorans</name>
    <dbReference type="NCBI Taxonomy" id="191292"/>
    <lineage>
        <taxon>Bacteria</taxon>
        <taxon>Bacillati</taxon>
        <taxon>Actinomycetota</taxon>
        <taxon>Actinomycetes</taxon>
        <taxon>Mycobacteriales</taxon>
        <taxon>Nocardiaceae</taxon>
        <taxon>Rhodococcus</taxon>
    </lineage>
</organism>
<dbReference type="PANTHER" id="PTHR33452">
    <property type="entry name" value="OXIDOREDUCTASE CATD-RELATED"/>
    <property type="match status" value="1"/>
</dbReference>
<evidence type="ECO:0000256" key="2">
    <source>
        <dbReference type="ARBA" id="ARBA00006679"/>
    </source>
</evidence>
<protein>
    <submittedName>
        <fullName evidence="8">DoxX family protein</fullName>
    </submittedName>
</protein>
<keyword evidence="6" id="KW-0472">Membrane</keyword>